<evidence type="ECO:0000313" key="2">
    <source>
        <dbReference type="Proteomes" id="UP001500567"/>
    </source>
</evidence>
<name>A0ABP7S5J6_9BACT</name>
<sequence length="432" mass="48890">MKEDFLHYIWQYQYFDKTSLQTDAGELITVLRPGYRNADAGPDFLNARLQLGEVEWNGAVEIHLRASDWHRHGHQTDAKYDQVVLHVVYTADQDVRRTNGSLIPVLALAPRISPDMLKRYRQLVEQAAPVTLPCAPFLAMVPDIIRTMMVERALLERVEQKACLLETLHQTLENDWEATTYHALAAAFGFQKNTEPFARLAKALPLQVLRRHRHDRHQVEALIFGQAGFLAETEDTREDEYINGLRQEHEFLRHKYQLPTALPKHEWNFLRLRPANFPPVRLAQLAALLHARPALFDALLSAGSRATLEQFFQAPVSEYWRQHYQPGKPGKVPALGRASVQLLVTNVVVPLRVAYAHSVGQPGLVESAVALLDQLPAESNQLLESYTQVGFRHRTAADSQGLLALGRGYCQPRRCLHCAIGSCILQKNTTSS</sequence>
<protein>
    <submittedName>
        <fullName evidence="1">DUF2851 family protein</fullName>
    </submittedName>
</protein>
<dbReference type="RefSeq" id="WP_345072483.1">
    <property type="nucleotide sequence ID" value="NZ_BAABDJ010000015.1"/>
</dbReference>
<dbReference type="EMBL" id="BAABDJ010000015">
    <property type="protein sequence ID" value="GAA4006636.1"/>
    <property type="molecule type" value="Genomic_DNA"/>
</dbReference>
<dbReference type="InterPro" id="IPR021272">
    <property type="entry name" value="DUF2851"/>
</dbReference>
<evidence type="ECO:0000313" key="1">
    <source>
        <dbReference type="EMBL" id="GAA4006636.1"/>
    </source>
</evidence>
<dbReference type="Pfam" id="PF11013">
    <property type="entry name" value="DUF2851"/>
    <property type="match status" value="1"/>
</dbReference>
<gene>
    <name evidence="1" type="ORF">GCM10022408_18050</name>
</gene>
<comment type="caution">
    <text evidence="1">The sequence shown here is derived from an EMBL/GenBank/DDBJ whole genome shotgun (WGS) entry which is preliminary data.</text>
</comment>
<organism evidence="1 2">
    <name type="scientific">Hymenobacter fastidiosus</name>
    <dbReference type="NCBI Taxonomy" id="486264"/>
    <lineage>
        <taxon>Bacteria</taxon>
        <taxon>Pseudomonadati</taxon>
        <taxon>Bacteroidota</taxon>
        <taxon>Cytophagia</taxon>
        <taxon>Cytophagales</taxon>
        <taxon>Hymenobacteraceae</taxon>
        <taxon>Hymenobacter</taxon>
    </lineage>
</organism>
<proteinExistence type="predicted"/>
<keyword evidence="2" id="KW-1185">Reference proteome</keyword>
<dbReference type="Proteomes" id="UP001500567">
    <property type="component" value="Unassembled WGS sequence"/>
</dbReference>
<reference evidence="2" key="1">
    <citation type="journal article" date="2019" name="Int. J. Syst. Evol. Microbiol.">
        <title>The Global Catalogue of Microorganisms (GCM) 10K type strain sequencing project: providing services to taxonomists for standard genome sequencing and annotation.</title>
        <authorList>
            <consortium name="The Broad Institute Genomics Platform"/>
            <consortium name="The Broad Institute Genome Sequencing Center for Infectious Disease"/>
            <person name="Wu L."/>
            <person name="Ma J."/>
        </authorList>
    </citation>
    <scope>NUCLEOTIDE SEQUENCE [LARGE SCALE GENOMIC DNA]</scope>
    <source>
        <strain evidence="2">JCM 17224</strain>
    </source>
</reference>
<accession>A0ABP7S5J6</accession>